<keyword evidence="2" id="KW-1185">Reference proteome</keyword>
<name>A0ACB6FV71_9PLEO</name>
<gene>
    <name evidence="1" type="ORF">AG0111_0g3060</name>
</gene>
<proteinExistence type="predicted"/>
<organism evidence="1 2">
    <name type="scientific">Alternaria gaisen</name>
    <dbReference type="NCBI Taxonomy" id="167740"/>
    <lineage>
        <taxon>Eukaryota</taxon>
        <taxon>Fungi</taxon>
        <taxon>Dikarya</taxon>
        <taxon>Ascomycota</taxon>
        <taxon>Pezizomycotina</taxon>
        <taxon>Dothideomycetes</taxon>
        <taxon>Pleosporomycetidae</taxon>
        <taxon>Pleosporales</taxon>
        <taxon>Pleosporineae</taxon>
        <taxon>Pleosporaceae</taxon>
        <taxon>Alternaria</taxon>
        <taxon>Alternaria sect. Alternaria</taxon>
    </lineage>
</organism>
<dbReference type="Proteomes" id="UP000293547">
    <property type="component" value="Unassembled WGS sequence"/>
</dbReference>
<evidence type="ECO:0000313" key="1">
    <source>
        <dbReference type="EMBL" id="KAB2108327.1"/>
    </source>
</evidence>
<reference evidence="1 2" key="1">
    <citation type="journal article" date="2019" name="bioRxiv">
        <title>Genomics, evolutionary history and diagnostics of the Alternaria alternata species group including apple and Asian pear pathotypes.</title>
        <authorList>
            <person name="Armitage A.D."/>
            <person name="Cockerton H.M."/>
            <person name="Sreenivasaprasad S."/>
            <person name="Woodhall J.W."/>
            <person name="Lane C.R."/>
            <person name="Harrison R.J."/>
            <person name="Clarkson J.P."/>
        </authorList>
    </citation>
    <scope>NUCLEOTIDE SEQUENCE [LARGE SCALE GENOMIC DNA]</scope>
    <source>
        <strain evidence="1 2">FERA 650</strain>
    </source>
</reference>
<sequence>MNGASPPPNKQHGTAKTQPRPLAGTEDIKPGDRPLAITKMQNDAAKTLEQAVTDARKAIADSPNDAIFNQDVPVYLNGKENVESLASMLLVLQTATGAIKTGNDYDKAREIYHGGQALAFQGLDYKWKKLLQTMDLKANAANIKLWQPHETNLIMLNSVLRGRMDQGGKTV</sequence>
<evidence type="ECO:0000313" key="2">
    <source>
        <dbReference type="Proteomes" id="UP000293547"/>
    </source>
</evidence>
<comment type="caution">
    <text evidence="1">The sequence shown here is derived from an EMBL/GenBank/DDBJ whole genome shotgun (WGS) entry which is preliminary data.</text>
</comment>
<dbReference type="EMBL" id="PDWZ02000002">
    <property type="protein sequence ID" value="KAB2108327.1"/>
    <property type="molecule type" value="Genomic_DNA"/>
</dbReference>
<protein>
    <submittedName>
        <fullName evidence="1">Uncharacterized protein</fullName>
    </submittedName>
</protein>
<accession>A0ACB6FV71</accession>